<dbReference type="InterPro" id="IPR017850">
    <property type="entry name" value="Alkaline_phosphatase_core_sf"/>
</dbReference>
<dbReference type="Proteomes" id="UP001596043">
    <property type="component" value="Unassembled WGS sequence"/>
</dbReference>
<dbReference type="PANTHER" id="PTHR46615">
    <property type="entry name" value="ARYLSULFATASE K"/>
    <property type="match status" value="1"/>
</dbReference>
<organism evidence="2 3">
    <name type="scientific">Dokdonia ponticola</name>
    <dbReference type="NCBI Taxonomy" id="2041041"/>
    <lineage>
        <taxon>Bacteria</taxon>
        <taxon>Pseudomonadati</taxon>
        <taxon>Bacteroidota</taxon>
        <taxon>Flavobacteriia</taxon>
        <taxon>Flavobacteriales</taxon>
        <taxon>Flavobacteriaceae</taxon>
        <taxon>Dokdonia</taxon>
    </lineage>
</organism>
<dbReference type="InterPro" id="IPR000917">
    <property type="entry name" value="Sulfatase_N"/>
</dbReference>
<evidence type="ECO:0000313" key="3">
    <source>
        <dbReference type="Proteomes" id="UP001596043"/>
    </source>
</evidence>
<name>A0ABV9I2V5_9FLAO</name>
<evidence type="ECO:0000313" key="2">
    <source>
        <dbReference type="EMBL" id="MFC4636153.1"/>
    </source>
</evidence>
<dbReference type="Pfam" id="PF00884">
    <property type="entry name" value="Sulfatase"/>
    <property type="match status" value="1"/>
</dbReference>
<comment type="caution">
    <text evidence="2">The sequence shown here is derived from an EMBL/GenBank/DDBJ whole genome shotgun (WGS) entry which is preliminary data.</text>
</comment>
<accession>A0ABV9I2V5</accession>
<reference evidence="3" key="1">
    <citation type="journal article" date="2019" name="Int. J. Syst. Evol. Microbiol.">
        <title>The Global Catalogue of Microorganisms (GCM) 10K type strain sequencing project: providing services to taxonomists for standard genome sequencing and annotation.</title>
        <authorList>
            <consortium name="The Broad Institute Genomics Platform"/>
            <consortium name="The Broad Institute Genome Sequencing Center for Infectious Disease"/>
            <person name="Wu L."/>
            <person name="Ma J."/>
        </authorList>
    </citation>
    <scope>NUCLEOTIDE SEQUENCE [LARGE SCALE GENOMIC DNA]</scope>
    <source>
        <strain evidence="3">YJ-61-S</strain>
    </source>
</reference>
<dbReference type="Gene3D" id="3.40.720.10">
    <property type="entry name" value="Alkaline Phosphatase, subunit A"/>
    <property type="match status" value="1"/>
</dbReference>
<dbReference type="EMBL" id="JBHSFV010000015">
    <property type="protein sequence ID" value="MFC4636153.1"/>
    <property type="molecule type" value="Genomic_DNA"/>
</dbReference>
<feature type="domain" description="Sulfatase N-terminal" evidence="1">
    <location>
        <begin position="14"/>
        <end position="376"/>
    </location>
</feature>
<proteinExistence type="predicted"/>
<dbReference type="SUPFAM" id="SSF53649">
    <property type="entry name" value="Alkaline phosphatase-like"/>
    <property type="match status" value="1"/>
</dbReference>
<gene>
    <name evidence="2" type="ORF">ACFO3O_19760</name>
</gene>
<evidence type="ECO:0000259" key="1">
    <source>
        <dbReference type="Pfam" id="PF00884"/>
    </source>
</evidence>
<keyword evidence="3" id="KW-1185">Reference proteome</keyword>
<dbReference type="RefSeq" id="WP_379982066.1">
    <property type="nucleotide sequence ID" value="NZ_JBHSFV010000015.1"/>
</dbReference>
<sequence length="507" mass="57321">MSFSKRRAQLPEQPDLIIIITDQERATQHFPENWETTNLKTMTFLKENGFSFNRAFCNSCMCSPSRATLFTGTYPAHHGVTQTLTWGGRYSDAEITLDPSLFNMARMLQEEGYDVQYRGKWHLNKGDTENDLSASQIALTGFQGWVAPDAGEDVKPENFGGGYANHDEMYIKQGTEYLKKVREQRASGADRVPYCLVLSLVNPHDVLAYPNGTDYGYYESDWSSREIHLPKSVTEDLLKNNKPMAQFQIQKFAGKLLGALPTREDKLNYINFYGHTLKKIDGQIGEFIDELYKATNGKKLANDAVVIRLSDHGEMGMAHGGMRQKAFNAYEETLRVPMVISNPILFPKDDDKVLKSSDNLASLIDIMPTIAALVGIKKPAKSLQGKNLVPIMRDNTEVQESIMFTFDDTKASSADVPSAVFAANRVRSIRTKTWKYTYYFHALGSYPTEYELYNLEKDPDEMHNLIDSKVKAIVTKKEELAALLKESEEKLLKYPNVEAMIDMVSNL</sequence>
<dbReference type="PANTHER" id="PTHR46615:SF1">
    <property type="entry name" value="ARYLSULFATASE K"/>
    <property type="match status" value="1"/>
</dbReference>
<dbReference type="CDD" id="cd16035">
    <property type="entry name" value="sulfatase_like"/>
    <property type="match status" value="1"/>
</dbReference>
<dbReference type="InterPro" id="IPR051849">
    <property type="entry name" value="GAG-degrading_sulfatase"/>
</dbReference>
<protein>
    <submittedName>
        <fullName evidence="2">Sulfatase-like hydrolase/transferase</fullName>
    </submittedName>
</protein>